<sequence length="88" mass="10032">MKYVKAAAVLPESLLAEIQKYVQGEMLYIPKPQEAHQKWGTKSGGRKLLEERNADIRCAFQNGRSIADLAQDYFLSAETIKRIVYKKS</sequence>
<dbReference type="Proteomes" id="UP001156102">
    <property type="component" value="Unassembled WGS sequence"/>
</dbReference>
<evidence type="ECO:0000313" key="2">
    <source>
        <dbReference type="EMBL" id="MCP8967727.1"/>
    </source>
</evidence>
<protein>
    <submittedName>
        <fullName evidence="2">CD3324 family protein</fullName>
    </submittedName>
</protein>
<evidence type="ECO:0000313" key="3">
    <source>
        <dbReference type="Proteomes" id="UP001156102"/>
    </source>
</evidence>
<dbReference type="InterPro" id="IPR009057">
    <property type="entry name" value="Homeodomain-like_sf"/>
</dbReference>
<dbReference type="InterPro" id="IPR052411">
    <property type="entry name" value="c-mor_Regulatory_Protein"/>
</dbReference>
<dbReference type="PANTHER" id="PTHR37812">
    <property type="entry name" value="MU-LIKE PROPHAGE FLUMU PROTEIN C"/>
    <property type="match status" value="1"/>
</dbReference>
<accession>A0AA41X340</accession>
<gene>
    <name evidence="2" type="ORF">NK662_04135</name>
</gene>
<dbReference type="AlphaFoldDB" id="A0AA41X340"/>
<dbReference type="InterPro" id="IPR049739">
    <property type="entry name" value="YraL-like"/>
</dbReference>
<dbReference type="Gene3D" id="1.10.10.60">
    <property type="entry name" value="Homeodomain-like"/>
    <property type="match status" value="1"/>
</dbReference>
<dbReference type="Pfam" id="PF08765">
    <property type="entry name" value="Mor"/>
    <property type="match status" value="1"/>
</dbReference>
<feature type="domain" description="Mor transcription activator" evidence="1">
    <location>
        <begin position="8"/>
        <end position="86"/>
    </location>
</feature>
<proteinExistence type="predicted"/>
<dbReference type="EMBL" id="JANCLT010000002">
    <property type="protein sequence ID" value="MCP8967727.1"/>
    <property type="molecule type" value="Genomic_DNA"/>
</dbReference>
<organism evidence="2 3">
    <name type="scientific">Ectobacillus ponti</name>
    <dbReference type="NCBI Taxonomy" id="2961894"/>
    <lineage>
        <taxon>Bacteria</taxon>
        <taxon>Bacillati</taxon>
        <taxon>Bacillota</taxon>
        <taxon>Bacilli</taxon>
        <taxon>Bacillales</taxon>
        <taxon>Bacillaceae</taxon>
        <taxon>Ectobacillus</taxon>
    </lineage>
</organism>
<dbReference type="RefSeq" id="WP_254757645.1">
    <property type="nucleotide sequence ID" value="NZ_JANCLT010000002.1"/>
</dbReference>
<keyword evidence="3" id="KW-1185">Reference proteome</keyword>
<name>A0AA41X340_9BACI</name>
<dbReference type="PANTHER" id="PTHR37812:SF1">
    <property type="entry name" value="MU-LIKE PROPHAGE FLUMU PROTEIN C"/>
    <property type="match status" value="1"/>
</dbReference>
<dbReference type="SUPFAM" id="SSF46689">
    <property type="entry name" value="Homeodomain-like"/>
    <property type="match status" value="1"/>
</dbReference>
<dbReference type="InterPro" id="IPR014875">
    <property type="entry name" value="Mor_transcription_activator"/>
</dbReference>
<comment type="caution">
    <text evidence="2">The sequence shown here is derived from an EMBL/GenBank/DDBJ whole genome shotgun (WGS) entry which is preliminary data.</text>
</comment>
<dbReference type="NCBIfam" id="NF040785">
    <property type="entry name" value="CD3324_fam"/>
    <property type="match status" value="1"/>
</dbReference>
<evidence type="ECO:0000259" key="1">
    <source>
        <dbReference type="Pfam" id="PF08765"/>
    </source>
</evidence>
<reference evidence="2" key="1">
    <citation type="submission" date="2022-07" db="EMBL/GenBank/DDBJ databases">
        <authorList>
            <person name="Li W.-J."/>
            <person name="Deng Q.-Q."/>
        </authorList>
    </citation>
    <scope>NUCLEOTIDE SEQUENCE</scope>
    <source>
        <strain evidence="2">SYSU M60031</strain>
    </source>
</reference>